<dbReference type="GO" id="GO:0006879">
    <property type="term" value="P:intracellular iron ion homeostasis"/>
    <property type="evidence" value="ECO:0007669"/>
    <property type="project" value="TreeGrafter"/>
</dbReference>
<dbReference type="EMBL" id="ML170157">
    <property type="protein sequence ID" value="TDL28952.1"/>
    <property type="molecule type" value="Genomic_DNA"/>
</dbReference>
<dbReference type="GO" id="GO:0000978">
    <property type="term" value="F:RNA polymerase II cis-regulatory region sequence-specific DNA binding"/>
    <property type="evidence" value="ECO:0007669"/>
    <property type="project" value="TreeGrafter"/>
</dbReference>
<keyword evidence="6" id="KW-0804">Transcription</keyword>
<dbReference type="SUPFAM" id="SSF57879">
    <property type="entry name" value="Zinc domain conserved in yeast copper-regulated transcription factors"/>
    <property type="match status" value="1"/>
</dbReference>
<evidence type="ECO:0000313" key="11">
    <source>
        <dbReference type="Proteomes" id="UP000294933"/>
    </source>
</evidence>
<dbReference type="PANTHER" id="PTHR28088:SF5">
    <property type="entry name" value="TRANSCRIPTIONAL ACTIVATOR HAA1-RELATED"/>
    <property type="match status" value="1"/>
</dbReference>
<feature type="domain" description="Copper-fist" evidence="9">
    <location>
        <begin position="1"/>
        <end position="40"/>
    </location>
</feature>
<dbReference type="AlphaFoldDB" id="A0A4Y7QPC9"/>
<feature type="compositionally biased region" description="Pro residues" evidence="8">
    <location>
        <begin position="170"/>
        <end position="181"/>
    </location>
</feature>
<feature type="region of interest" description="Disordered" evidence="8">
    <location>
        <begin position="170"/>
        <end position="213"/>
    </location>
</feature>
<dbReference type="PANTHER" id="PTHR28088">
    <property type="entry name" value="TRANSCRIPTIONAL ACTIVATOR HAA1-RELATED"/>
    <property type="match status" value="1"/>
</dbReference>
<evidence type="ECO:0000256" key="2">
    <source>
        <dbReference type="ARBA" id="ARBA00022723"/>
    </source>
</evidence>
<organism evidence="10 11">
    <name type="scientific">Rickenella mellea</name>
    <dbReference type="NCBI Taxonomy" id="50990"/>
    <lineage>
        <taxon>Eukaryota</taxon>
        <taxon>Fungi</taxon>
        <taxon>Dikarya</taxon>
        <taxon>Basidiomycota</taxon>
        <taxon>Agaricomycotina</taxon>
        <taxon>Agaricomycetes</taxon>
        <taxon>Hymenochaetales</taxon>
        <taxon>Rickenellaceae</taxon>
        <taxon>Rickenella</taxon>
    </lineage>
</organism>
<keyword evidence="4" id="KW-0186">Copper</keyword>
<dbReference type="GO" id="GO:0005507">
    <property type="term" value="F:copper ion binding"/>
    <property type="evidence" value="ECO:0007669"/>
    <property type="project" value="InterPro"/>
</dbReference>
<evidence type="ECO:0000313" key="10">
    <source>
        <dbReference type="EMBL" id="TDL28952.1"/>
    </source>
</evidence>
<dbReference type="SMART" id="SM01090">
    <property type="entry name" value="Copper-fist"/>
    <property type="match status" value="1"/>
</dbReference>
<name>A0A4Y7QPC9_9AGAM</name>
<keyword evidence="5" id="KW-0805">Transcription regulation</keyword>
<keyword evidence="3" id="KW-0862">Zinc</keyword>
<dbReference type="PRINTS" id="PR00617">
    <property type="entry name" value="COPPERFIST"/>
</dbReference>
<comment type="subcellular location">
    <subcellularLocation>
        <location evidence="1">Nucleus</location>
    </subcellularLocation>
</comment>
<dbReference type="GO" id="GO:0006878">
    <property type="term" value="P:intracellular copper ion homeostasis"/>
    <property type="evidence" value="ECO:0007669"/>
    <property type="project" value="TreeGrafter"/>
</dbReference>
<dbReference type="InterPro" id="IPR051763">
    <property type="entry name" value="Copper_Homeo_Regul"/>
</dbReference>
<dbReference type="GO" id="GO:0000981">
    <property type="term" value="F:DNA-binding transcription factor activity, RNA polymerase II-specific"/>
    <property type="evidence" value="ECO:0007669"/>
    <property type="project" value="TreeGrafter"/>
</dbReference>
<evidence type="ECO:0000256" key="1">
    <source>
        <dbReference type="ARBA" id="ARBA00004123"/>
    </source>
</evidence>
<dbReference type="PROSITE" id="PS01119">
    <property type="entry name" value="COPPER_FIST_1"/>
    <property type="match status" value="1"/>
</dbReference>
<accession>A0A4Y7QPC9</accession>
<dbReference type="GO" id="GO:0005634">
    <property type="term" value="C:nucleus"/>
    <property type="evidence" value="ECO:0007669"/>
    <property type="project" value="UniProtKB-SubCell"/>
</dbReference>
<evidence type="ECO:0000256" key="4">
    <source>
        <dbReference type="ARBA" id="ARBA00023008"/>
    </source>
</evidence>
<dbReference type="PROSITE" id="PS50073">
    <property type="entry name" value="COPPER_FIST_2"/>
    <property type="match status" value="1"/>
</dbReference>
<dbReference type="FunFam" id="3.90.430.10:FF:000001">
    <property type="entry name" value="Copper fist DNA-binding protein"/>
    <property type="match status" value="1"/>
</dbReference>
<keyword evidence="11" id="KW-1185">Reference proteome</keyword>
<evidence type="ECO:0000256" key="5">
    <source>
        <dbReference type="ARBA" id="ARBA00023015"/>
    </source>
</evidence>
<evidence type="ECO:0000256" key="6">
    <source>
        <dbReference type="ARBA" id="ARBA00023163"/>
    </source>
</evidence>
<keyword evidence="7" id="KW-0539">Nucleus</keyword>
<dbReference type="SMART" id="SM00412">
    <property type="entry name" value="Cu_FIST"/>
    <property type="match status" value="1"/>
</dbReference>
<proteinExistence type="predicted"/>
<gene>
    <name evidence="10" type="ORF">BD410DRAFT_781511</name>
</gene>
<dbReference type="VEuPathDB" id="FungiDB:BD410DRAFT_781511"/>
<evidence type="ECO:0000256" key="3">
    <source>
        <dbReference type="ARBA" id="ARBA00022833"/>
    </source>
</evidence>
<dbReference type="STRING" id="50990.A0A4Y7QPC9"/>
<dbReference type="Pfam" id="PF00649">
    <property type="entry name" value="Copper-fist"/>
    <property type="match status" value="1"/>
</dbReference>
<dbReference type="Gene3D" id="3.90.430.10">
    <property type="entry name" value="Copper fist DNA-binding domain"/>
    <property type="match status" value="1"/>
</dbReference>
<evidence type="ECO:0000256" key="8">
    <source>
        <dbReference type="SAM" id="MobiDB-lite"/>
    </source>
</evidence>
<dbReference type="InterPro" id="IPR036395">
    <property type="entry name" value="Cu_fist_DNA-bd_dom_sf"/>
</dbReference>
<dbReference type="Proteomes" id="UP000294933">
    <property type="component" value="Unassembled WGS sequence"/>
</dbReference>
<keyword evidence="2" id="KW-0479">Metal-binding</keyword>
<dbReference type="InterPro" id="IPR001083">
    <property type="entry name" value="Cu_fist_DNA-bd_dom"/>
</dbReference>
<evidence type="ECO:0000256" key="7">
    <source>
        <dbReference type="ARBA" id="ARBA00023242"/>
    </source>
</evidence>
<reference evidence="10 11" key="1">
    <citation type="submission" date="2018-06" db="EMBL/GenBank/DDBJ databases">
        <title>A transcriptomic atlas of mushroom development highlights an independent origin of complex multicellularity.</title>
        <authorList>
            <consortium name="DOE Joint Genome Institute"/>
            <person name="Krizsan K."/>
            <person name="Almasi E."/>
            <person name="Merenyi Z."/>
            <person name="Sahu N."/>
            <person name="Viragh M."/>
            <person name="Koszo T."/>
            <person name="Mondo S."/>
            <person name="Kiss B."/>
            <person name="Balint B."/>
            <person name="Kues U."/>
            <person name="Barry K."/>
            <person name="Hegedus J.C."/>
            <person name="Henrissat B."/>
            <person name="Johnson J."/>
            <person name="Lipzen A."/>
            <person name="Ohm R."/>
            <person name="Nagy I."/>
            <person name="Pangilinan J."/>
            <person name="Yan J."/>
            <person name="Xiong Y."/>
            <person name="Grigoriev I.V."/>
            <person name="Hibbett D.S."/>
            <person name="Nagy L.G."/>
        </authorList>
    </citation>
    <scope>NUCLEOTIDE SEQUENCE [LARGE SCALE GENOMIC DNA]</scope>
    <source>
        <strain evidence="10 11">SZMC22713</strain>
    </source>
</reference>
<dbReference type="GO" id="GO:0045944">
    <property type="term" value="P:positive regulation of transcription by RNA polymerase II"/>
    <property type="evidence" value="ECO:0007669"/>
    <property type="project" value="TreeGrafter"/>
</dbReference>
<dbReference type="OrthoDB" id="5600085at2759"/>
<protein>
    <recommendedName>
        <fullName evidence="9">Copper-fist domain-containing protein</fullName>
    </recommendedName>
</protein>
<sequence length="428" mass="45115">MVFVNSKKYACESCIKGHRSSSCHHNDRPLFEIKKKGRPVSQCEKCREARSTRRIHAKCTCEGEKAEQAALAAGSSAPKKGKRFIPTIPTLPNGLKDALEKPETVPLVNPRQRVDSLLNPCHCKSVWDCRCKPQRSFEAGSSSTSSSEVFSDGLSALAHVAACCAPVEPTPPLSLSRPPPIASSNRGRNRINCPHGHSNNSSKAAKTTSKKAKTVITVPALRPLLASPPSGDAGRHEQPIFPAPSASSAAFGYSSTDHCGCGQRCLCPGCTLHQGGESSNPGEPDAHVGCTHECATCVDHEGGVELPGQKASSTFIDQFFARAATLPSPPSSRTASLDPMNVTVYPRSLFVDDAARVERGPAFGLVNLPKLECCGGQCSCPEGGCSCEEECGGCCVEETGPTPNVQSPTTATSFARKIATPPRGSCCS</sequence>
<evidence type="ECO:0000259" key="9">
    <source>
        <dbReference type="PROSITE" id="PS50073"/>
    </source>
</evidence>